<feature type="transmembrane region" description="Helical" evidence="7">
    <location>
        <begin position="430"/>
        <end position="450"/>
    </location>
</feature>
<keyword evidence="5 7" id="KW-0472">Membrane</keyword>
<dbReference type="PRINTS" id="PR00447">
    <property type="entry name" value="NATRESASSCMP"/>
</dbReference>
<keyword evidence="9" id="KW-1185">Reference proteome</keyword>
<evidence type="ECO:0000256" key="7">
    <source>
        <dbReference type="SAM" id="Phobius"/>
    </source>
</evidence>
<feature type="transmembrane region" description="Helical" evidence="7">
    <location>
        <begin position="312"/>
        <end position="330"/>
    </location>
</feature>
<feature type="transmembrane region" description="Helical" evidence="7">
    <location>
        <begin position="169"/>
        <end position="194"/>
    </location>
</feature>
<evidence type="ECO:0008006" key="10">
    <source>
        <dbReference type="Google" id="ProtNLM"/>
    </source>
</evidence>
<evidence type="ECO:0000256" key="1">
    <source>
        <dbReference type="ARBA" id="ARBA00004141"/>
    </source>
</evidence>
<dbReference type="InterPro" id="IPR001046">
    <property type="entry name" value="NRAMP_fam"/>
</dbReference>
<evidence type="ECO:0000313" key="9">
    <source>
        <dbReference type="Proteomes" id="UP001472677"/>
    </source>
</evidence>
<proteinExistence type="inferred from homology"/>
<accession>A0ABR2FWU3</accession>
<dbReference type="Proteomes" id="UP001472677">
    <property type="component" value="Unassembled WGS sequence"/>
</dbReference>
<keyword evidence="3 7" id="KW-0812">Transmembrane</keyword>
<evidence type="ECO:0000256" key="6">
    <source>
        <dbReference type="SAM" id="MobiDB-lite"/>
    </source>
</evidence>
<feature type="compositionally biased region" description="Basic and acidic residues" evidence="6">
    <location>
        <begin position="573"/>
        <end position="600"/>
    </location>
</feature>
<feature type="transmembrane region" description="Helical" evidence="7">
    <location>
        <begin position="513"/>
        <end position="535"/>
    </location>
</feature>
<dbReference type="InterPro" id="IPR017187">
    <property type="entry name" value="EIN2"/>
</dbReference>
<comment type="subcellular location">
    <subcellularLocation>
        <location evidence="1">Membrane</location>
        <topology evidence="1">Multi-pass membrane protein</topology>
    </subcellularLocation>
</comment>
<feature type="transmembrane region" description="Helical" evidence="7">
    <location>
        <begin position="361"/>
        <end position="381"/>
    </location>
</feature>
<feature type="transmembrane region" description="Helical" evidence="7">
    <location>
        <begin position="230"/>
        <end position="249"/>
    </location>
</feature>
<dbReference type="PANTHER" id="PTHR11706">
    <property type="entry name" value="SOLUTE CARRIER PROTEIN FAMILY 11 MEMBER"/>
    <property type="match status" value="1"/>
</dbReference>
<dbReference type="PIRSF" id="PIRSF037378">
    <property type="entry name" value="EIN2"/>
    <property type="match status" value="1"/>
</dbReference>
<gene>
    <name evidence="8" type="ORF">V6N12_023136</name>
</gene>
<feature type="transmembrane region" description="Helical" evidence="7">
    <location>
        <begin position="470"/>
        <end position="492"/>
    </location>
</feature>
<protein>
    <recommendedName>
        <fullName evidence="10">Ethylene-insensitive protein 2</fullName>
    </recommendedName>
</protein>
<name>A0ABR2FWU3_9ROSI</name>
<evidence type="ECO:0000256" key="5">
    <source>
        <dbReference type="ARBA" id="ARBA00023136"/>
    </source>
</evidence>
<dbReference type="EMBL" id="JBBPBM010000004">
    <property type="protein sequence ID" value="KAK8588714.1"/>
    <property type="molecule type" value="Genomic_DNA"/>
</dbReference>
<feature type="region of interest" description="Disordered" evidence="6">
    <location>
        <begin position="562"/>
        <end position="606"/>
    </location>
</feature>
<feature type="transmembrane region" description="Helical" evidence="7">
    <location>
        <begin position="206"/>
        <end position="223"/>
    </location>
</feature>
<feature type="region of interest" description="Disordered" evidence="6">
    <location>
        <begin position="1365"/>
        <end position="1388"/>
    </location>
</feature>
<sequence>MKNKTWFHKKISSKETTFHKLHRKVPLKDGFVLLFVVLSTIAESINHHTGSSYRLHHSSNSREVQFGSPSALLFMEAEAGNGNQQQGVLHRLLPSILPVLLISVGYIDPGKWVITVEGGARFGLDLVVPMLLFNLAAILCQYLSAQICVVTGKDLAQICCDEYEKSTRIFLGVQAELSVIVLDLTMVLGVAHGINLLFGVDLSTGVFLAALDAVLFPVFASFLDHCRASFLCMYATGFVLLSYVFGVLTSQPEIPLSMTGMLTKLSGESAFALMSLLGASIMPHNFYLHSSIVQQHQRPANISTNTLCHDHFFVIVCVFSALCLVNYVLMNAASNVFYNAGIVLVTFQDAMSLLEQAFRNGVLPVIFMLVMFLANQITASTWNLGGQVVLHNFLGFHIPGWLHRATIRIVALIPAVYCEWTSGAEGIYQLLIFSQVMIALLLPSSVIPLFRIASSRPIMGVYKMSPIMEFLARVTFIGMLGLKMIFVVEMIFGNSENSDWVSSLRSNAGIATSFPFVVLLITAGASFSLMLWLAAIPLKSASSQNEAYALNWGLDRTVSAPKAAMEREENDSSETRYPEDEPTCIEERSSIPEKSIESHSDLSSPNYDLDLPETILESDQEILLNAVDDNSSNNICPSPTLHSTHESISVTESASAVVNDAADDDLPDSKTSMVEKMNSMERTVALEGNLHIEKHDDLGDALVSKEPSKPPSGSISSLTSDGPPSFRSLSGKNDDGGSGTGSLSRLAGLGRAARRQLAAILDEFWGQLYDFHGQHTQEAKMKKLDVLLCADLKQLKVDITRKEHGGYFPSVGGRASDALLNSSLYDSPMQLQGQNSIDSSFGYSRGSSMWSNHMQLLDHYVQNSSHNVDSGERRYSSLRTATSADAWDYQPATVHGYQIKSYVNRIAKDRSSDSSNGQMDLPALNSLALGPTNYRNSMAFTLEQKLQNGITSTQEPGFQNVAVTRNCPLQSEISYYDNGSPGINDNSGISFNSKKYHSLPSISGLSVPRRDLYMSKNSAQWDSSVGYGSSACQTNYETSMYTNAGSRTGVPLAFDELSQSKGYRDAFPLQLSSSTGSGSIWSRQPFEQFGVADIKRTAGSEVRGSGLNSTTRDTAIGMDLETKLLLSFRHCIVKLLKLEGSDWLFSQNDGADEDLIDRVAAREKFFYDAETRQINQAVHSGEPQYLSSERRSGSTLKSDEVNLPNVLISSVPNCGEGCIWKVDLIISFGVWCIHRILDLSLMESRPELWGKYTYVLNRLQGVIELAFFKPRSPMSPCFCLEIWAEYQRKSSSPVSNGLLPPTAKPGRGKCTNATVLLDIIKDVELAISCRKGRSGTAAGDVAFPKGKENLASVLKRYKRRLSNLAGAHEGPGSRKVPMSVPLSASYGS</sequence>
<dbReference type="PANTHER" id="PTHR11706:SF75">
    <property type="entry name" value="ETHYLENE-INSENSITIVE PROTEIN 2"/>
    <property type="match status" value="1"/>
</dbReference>
<evidence type="ECO:0000256" key="3">
    <source>
        <dbReference type="ARBA" id="ARBA00022692"/>
    </source>
</evidence>
<feature type="transmembrane region" description="Helical" evidence="7">
    <location>
        <begin position="127"/>
        <end position="149"/>
    </location>
</feature>
<reference evidence="8 9" key="1">
    <citation type="journal article" date="2024" name="G3 (Bethesda)">
        <title>Genome assembly of Hibiscus sabdariffa L. provides insights into metabolisms of medicinal natural products.</title>
        <authorList>
            <person name="Kim T."/>
        </authorList>
    </citation>
    <scope>NUCLEOTIDE SEQUENCE [LARGE SCALE GENOMIC DNA]</scope>
    <source>
        <strain evidence="8">TK-2024</strain>
        <tissue evidence="8">Old leaves</tissue>
    </source>
</reference>
<organism evidence="8 9">
    <name type="scientific">Hibiscus sabdariffa</name>
    <name type="common">roselle</name>
    <dbReference type="NCBI Taxonomy" id="183260"/>
    <lineage>
        <taxon>Eukaryota</taxon>
        <taxon>Viridiplantae</taxon>
        <taxon>Streptophyta</taxon>
        <taxon>Embryophyta</taxon>
        <taxon>Tracheophyta</taxon>
        <taxon>Spermatophyta</taxon>
        <taxon>Magnoliopsida</taxon>
        <taxon>eudicotyledons</taxon>
        <taxon>Gunneridae</taxon>
        <taxon>Pentapetalae</taxon>
        <taxon>rosids</taxon>
        <taxon>malvids</taxon>
        <taxon>Malvales</taxon>
        <taxon>Malvaceae</taxon>
        <taxon>Malvoideae</taxon>
        <taxon>Hibiscus</taxon>
    </lineage>
</organism>
<evidence type="ECO:0000256" key="4">
    <source>
        <dbReference type="ARBA" id="ARBA00022989"/>
    </source>
</evidence>
<feature type="region of interest" description="Disordered" evidence="6">
    <location>
        <begin position="701"/>
        <end position="742"/>
    </location>
</feature>
<comment type="caution">
    <text evidence="8">The sequence shown here is derived from an EMBL/GenBank/DDBJ whole genome shotgun (WGS) entry which is preliminary data.</text>
</comment>
<feature type="transmembrane region" description="Helical" evidence="7">
    <location>
        <begin position="269"/>
        <end position="288"/>
    </location>
</feature>
<feature type="transmembrane region" description="Helical" evidence="7">
    <location>
        <begin position="88"/>
        <end position="107"/>
    </location>
</feature>
<dbReference type="Pfam" id="PF01566">
    <property type="entry name" value="Nramp"/>
    <property type="match status" value="1"/>
</dbReference>
<feature type="compositionally biased region" description="Polar residues" evidence="6">
    <location>
        <begin position="711"/>
        <end position="731"/>
    </location>
</feature>
<comment type="similarity">
    <text evidence="2">Belongs to the NRAMP (TC 2.A.55) family.</text>
</comment>
<evidence type="ECO:0000313" key="8">
    <source>
        <dbReference type="EMBL" id="KAK8588714.1"/>
    </source>
</evidence>
<keyword evidence="4 7" id="KW-1133">Transmembrane helix</keyword>
<evidence type="ECO:0000256" key="2">
    <source>
        <dbReference type="ARBA" id="ARBA00009965"/>
    </source>
</evidence>